<proteinExistence type="predicted"/>
<sequence length="48" mass="5507">LDAVSEPKEAPFPYSLSKNILWLVGKEIKMPDKYKPVLKMGEWTDSVQ</sequence>
<name>A0ACA9MKW6_9GLOM</name>
<comment type="caution">
    <text evidence="1">The sequence shown here is derived from an EMBL/GenBank/DDBJ whole genome shotgun (WGS) entry which is preliminary data.</text>
</comment>
<dbReference type="Proteomes" id="UP000789702">
    <property type="component" value="Unassembled WGS sequence"/>
</dbReference>
<evidence type="ECO:0000313" key="2">
    <source>
        <dbReference type="Proteomes" id="UP000789702"/>
    </source>
</evidence>
<organism evidence="1 2">
    <name type="scientific">Dentiscutata heterogama</name>
    <dbReference type="NCBI Taxonomy" id="1316150"/>
    <lineage>
        <taxon>Eukaryota</taxon>
        <taxon>Fungi</taxon>
        <taxon>Fungi incertae sedis</taxon>
        <taxon>Mucoromycota</taxon>
        <taxon>Glomeromycotina</taxon>
        <taxon>Glomeromycetes</taxon>
        <taxon>Diversisporales</taxon>
        <taxon>Gigasporaceae</taxon>
        <taxon>Dentiscutata</taxon>
    </lineage>
</organism>
<accession>A0ACA9MKW6</accession>
<feature type="non-terminal residue" evidence="1">
    <location>
        <position position="1"/>
    </location>
</feature>
<evidence type="ECO:0000313" key="1">
    <source>
        <dbReference type="EMBL" id="CAG8599172.1"/>
    </source>
</evidence>
<reference evidence="1" key="1">
    <citation type="submission" date="2021-06" db="EMBL/GenBank/DDBJ databases">
        <authorList>
            <person name="Kallberg Y."/>
            <person name="Tangrot J."/>
            <person name="Rosling A."/>
        </authorList>
    </citation>
    <scope>NUCLEOTIDE SEQUENCE</scope>
    <source>
        <strain evidence="1">IL203A</strain>
    </source>
</reference>
<gene>
    <name evidence="1" type="ORF">DHETER_LOCUS7175</name>
</gene>
<keyword evidence="2" id="KW-1185">Reference proteome</keyword>
<dbReference type="EMBL" id="CAJVPU010009856">
    <property type="protein sequence ID" value="CAG8599172.1"/>
    <property type="molecule type" value="Genomic_DNA"/>
</dbReference>
<protein>
    <submittedName>
        <fullName evidence="1">14542_t:CDS:1</fullName>
    </submittedName>
</protein>